<feature type="domain" description="C2H2-type" evidence="10">
    <location>
        <begin position="314"/>
        <end position="341"/>
    </location>
</feature>
<evidence type="ECO:0000256" key="7">
    <source>
        <dbReference type="PROSITE-ProRule" id="PRU00042"/>
    </source>
</evidence>
<gene>
    <name evidence="11" type="primary">Nfu_g_1_022935</name>
</gene>
<feature type="region of interest" description="Disordered" evidence="9">
    <location>
        <begin position="178"/>
        <end position="245"/>
    </location>
</feature>
<evidence type="ECO:0000256" key="6">
    <source>
        <dbReference type="ARBA" id="ARBA00023242"/>
    </source>
</evidence>
<proteinExistence type="predicted"/>
<reference evidence="11" key="2">
    <citation type="submission" date="2016-06" db="EMBL/GenBank/DDBJ databases">
        <title>The genome of a short-lived fish provides insights into sex chromosome evolution and the genetic control of aging.</title>
        <authorList>
            <person name="Reichwald K."/>
            <person name="Felder M."/>
            <person name="Petzold A."/>
            <person name="Koch P."/>
            <person name="Groth M."/>
            <person name="Platzer M."/>
        </authorList>
    </citation>
    <scope>NUCLEOTIDE SEQUENCE</scope>
    <source>
        <tissue evidence="11">Brain</tissue>
    </source>
</reference>
<dbReference type="FunFam" id="3.30.160.60:FF:002005">
    <property type="entry name" value="Zinc finger protein 200"/>
    <property type="match status" value="1"/>
</dbReference>
<evidence type="ECO:0000256" key="1">
    <source>
        <dbReference type="ARBA" id="ARBA00004123"/>
    </source>
</evidence>
<name>A0A1A8D117_NOTKA</name>
<evidence type="ECO:0000256" key="8">
    <source>
        <dbReference type="SAM" id="Coils"/>
    </source>
</evidence>
<keyword evidence="6" id="KW-0539">Nucleus</keyword>
<dbReference type="PANTHER" id="PTHR16515">
    <property type="entry name" value="PR DOMAIN ZINC FINGER PROTEIN"/>
    <property type="match status" value="1"/>
</dbReference>
<dbReference type="GO" id="GO:0010468">
    <property type="term" value="P:regulation of gene expression"/>
    <property type="evidence" value="ECO:0007669"/>
    <property type="project" value="TreeGrafter"/>
</dbReference>
<organism evidence="11">
    <name type="scientific">Nothobranchius kadleci</name>
    <name type="common">African annual killifish</name>
    <dbReference type="NCBI Taxonomy" id="1051664"/>
    <lineage>
        <taxon>Eukaryota</taxon>
        <taxon>Metazoa</taxon>
        <taxon>Chordata</taxon>
        <taxon>Craniata</taxon>
        <taxon>Vertebrata</taxon>
        <taxon>Euteleostomi</taxon>
        <taxon>Actinopterygii</taxon>
        <taxon>Neopterygii</taxon>
        <taxon>Teleostei</taxon>
        <taxon>Neoteleostei</taxon>
        <taxon>Acanthomorphata</taxon>
        <taxon>Ovalentaria</taxon>
        <taxon>Atherinomorphae</taxon>
        <taxon>Cyprinodontiformes</taxon>
        <taxon>Nothobranchiidae</taxon>
        <taxon>Nothobranchius</taxon>
    </lineage>
</organism>
<dbReference type="FunFam" id="3.30.160.60:FF:000516">
    <property type="entry name" value="zinc finger protein 771"/>
    <property type="match status" value="1"/>
</dbReference>
<dbReference type="GO" id="GO:0005634">
    <property type="term" value="C:nucleus"/>
    <property type="evidence" value="ECO:0007669"/>
    <property type="project" value="UniProtKB-SubCell"/>
</dbReference>
<evidence type="ECO:0000259" key="10">
    <source>
        <dbReference type="PROSITE" id="PS50157"/>
    </source>
</evidence>
<protein>
    <recommendedName>
        <fullName evidence="10">C2H2-type domain-containing protein</fullName>
    </recommendedName>
</protein>
<evidence type="ECO:0000256" key="3">
    <source>
        <dbReference type="ARBA" id="ARBA00022737"/>
    </source>
</evidence>
<dbReference type="Gene3D" id="3.30.160.60">
    <property type="entry name" value="Classic Zinc Finger"/>
    <property type="match status" value="3"/>
</dbReference>
<evidence type="ECO:0000256" key="9">
    <source>
        <dbReference type="SAM" id="MobiDB-lite"/>
    </source>
</evidence>
<dbReference type="FunFam" id="3.30.160.60:FF:001498">
    <property type="entry name" value="Zinc finger protein 404"/>
    <property type="match status" value="1"/>
</dbReference>
<evidence type="ECO:0000256" key="2">
    <source>
        <dbReference type="ARBA" id="ARBA00022723"/>
    </source>
</evidence>
<dbReference type="EMBL" id="HADZ01021017">
    <property type="protein sequence ID" value="SBP84958.1"/>
    <property type="molecule type" value="Transcribed_RNA"/>
</dbReference>
<comment type="subcellular location">
    <subcellularLocation>
        <location evidence="1">Nucleus</location>
    </subcellularLocation>
</comment>
<feature type="region of interest" description="Disordered" evidence="9">
    <location>
        <begin position="58"/>
        <end position="82"/>
    </location>
</feature>
<dbReference type="InterPro" id="IPR036236">
    <property type="entry name" value="Znf_C2H2_sf"/>
</dbReference>
<evidence type="ECO:0000256" key="4">
    <source>
        <dbReference type="ARBA" id="ARBA00022771"/>
    </source>
</evidence>
<feature type="coiled-coil region" evidence="8">
    <location>
        <begin position="1"/>
        <end position="50"/>
    </location>
</feature>
<dbReference type="AlphaFoldDB" id="A0A1A8D117"/>
<keyword evidence="4 7" id="KW-0863">Zinc-finger</keyword>
<feature type="compositionally biased region" description="Polar residues" evidence="9">
    <location>
        <begin position="234"/>
        <end position="245"/>
    </location>
</feature>
<feature type="domain" description="C2H2-type" evidence="10">
    <location>
        <begin position="258"/>
        <end position="285"/>
    </location>
</feature>
<evidence type="ECO:0000256" key="5">
    <source>
        <dbReference type="ARBA" id="ARBA00022833"/>
    </source>
</evidence>
<feature type="domain" description="C2H2-type" evidence="10">
    <location>
        <begin position="286"/>
        <end position="313"/>
    </location>
</feature>
<dbReference type="GO" id="GO:0008270">
    <property type="term" value="F:zinc ion binding"/>
    <property type="evidence" value="ECO:0007669"/>
    <property type="project" value="UniProtKB-KW"/>
</dbReference>
<dbReference type="PANTHER" id="PTHR16515:SF58">
    <property type="entry name" value="ZINC FINGER PROTEIN 22"/>
    <property type="match status" value="1"/>
</dbReference>
<keyword evidence="5" id="KW-0862">Zinc</keyword>
<dbReference type="PROSITE" id="PS50157">
    <property type="entry name" value="ZINC_FINGER_C2H2_2"/>
    <property type="match status" value="3"/>
</dbReference>
<reference evidence="11" key="1">
    <citation type="submission" date="2016-05" db="EMBL/GenBank/DDBJ databases">
        <authorList>
            <person name="Lavstsen T."/>
            <person name="Jespersen J.S."/>
        </authorList>
    </citation>
    <scope>NUCLEOTIDE SEQUENCE</scope>
    <source>
        <tissue evidence="11">Brain</tissue>
    </source>
</reference>
<feature type="compositionally biased region" description="Low complexity" evidence="9">
    <location>
        <begin position="179"/>
        <end position="194"/>
    </location>
</feature>
<dbReference type="PROSITE" id="PS00028">
    <property type="entry name" value="ZINC_FINGER_C2H2_1"/>
    <property type="match status" value="3"/>
</dbReference>
<dbReference type="InterPro" id="IPR013087">
    <property type="entry name" value="Znf_C2H2_type"/>
</dbReference>
<dbReference type="SMART" id="SM00355">
    <property type="entry name" value="ZnF_C2H2"/>
    <property type="match status" value="3"/>
</dbReference>
<keyword evidence="2" id="KW-0479">Metal-binding</keyword>
<evidence type="ECO:0000313" key="11">
    <source>
        <dbReference type="EMBL" id="SBP84958.1"/>
    </source>
</evidence>
<keyword evidence="3" id="KW-0677">Repeat</keyword>
<keyword evidence="8" id="KW-0175">Coiled coil</keyword>
<dbReference type="SUPFAM" id="SSF57667">
    <property type="entry name" value="beta-beta-alpha zinc fingers"/>
    <property type="match status" value="2"/>
</dbReference>
<accession>A0A1A8D117</accession>
<dbReference type="InterPro" id="IPR050331">
    <property type="entry name" value="Zinc_finger"/>
</dbReference>
<sequence>MSKLERLNARVSKLLTEAVQEVLEVVKETVMEYQQKVVRTQRENDSLKRRVCELQERIPRENADVLPPVEPSPKDGDQTQDSSLCQTHNLNVHVTTVISDESNHDGMKQELREQRHVDTHSGGDRFKAQPETKSCQDAETVHMFLSFHRDMRTVSSNSVCTSYPSSLLSLAAIKRESEQSASTTSEESAQEQSSRGVDLSSSSFPHTSDTRQPKVSAEPLFVSSNPDVHGSQGGSKTNGVTCDGQQIRTQNPGRDDLHFCAVCGKTFSRVGNLRIHQRCHTGEKPYGCVQCGRRFSQAGDLKKHKRVHTGEKPYSCSQCGKNFSRGENLKRHQRIHIGERLQLQRAWRDLQ</sequence>
<dbReference type="Pfam" id="PF00096">
    <property type="entry name" value="zf-C2H2"/>
    <property type="match status" value="3"/>
</dbReference>